<dbReference type="EMBL" id="PEIB01000015">
    <property type="protein sequence ID" value="RXJ72804.1"/>
    <property type="molecule type" value="Genomic_DNA"/>
</dbReference>
<gene>
    <name evidence="2" type="ORF">CS022_13135</name>
</gene>
<accession>A0A4Q0YRR2</accession>
<organism evidence="2 3">
    <name type="scientific">Veronia nyctiphanis</name>
    <dbReference type="NCBI Taxonomy" id="1278244"/>
    <lineage>
        <taxon>Bacteria</taxon>
        <taxon>Pseudomonadati</taxon>
        <taxon>Pseudomonadota</taxon>
        <taxon>Gammaproteobacteria</taxon>
        <taxon>Vibrionales</taxon>
        <taxon>Vibrionaceae</taxon>
        <taxon>Veronia</taxon>
    </lineage>
</organism>
<protein>
    <submittedName>
        <fullName evidence="2">Uncharacterized protein</fullName>
    </submittedName>
</protein>
<proteinExistence type="predicted"/>
<feature type="region of interest" description="Disordered" evidence="1">
    <location>
        <begin position="1"/>
        <end position="31"/>
    </location>
</feature>
<dbReference type="RefSeq" id="WP_129122649.1">
    <property type="nucleotide sequence ID" value="NZ_PEIB01000015.1"/>
</dbReference>
<reference evidence="2 3" key="1">
    <citation type="submission" date="2017-10" db="EMBL/GenBank/DDBJ databases">
        <title>Nyctiphanis sp. nov., isolated from the stomach of the euphausiid Nyctiphanes simplex (Hansen, 1911) in the Gulf of California.</title>
        <authorList>
            <person name="Gomez-Gil B."/>
            <person name="Aguilar-Mendez M."/>
            <person name="Lopez-Cortes A."/>
            <person name="Gomez-Gutierrez J."/>
            <person name="Roque A."/>
            <person name="Lang E."/>
            <person name="Gonzalez-Castillo A."/>
        </authorList>
    </citation>
    <scope>NUCLEOTIDE SEQUENCE [LARGE SCALE GENOMIC DNA]</scope>
    <source>
        <strain evidence="2 3">CAIM 600</strain>
    </source>
</reference>
<sequence length="230" mass="26843">MTAPVHAAGPPRIADQRGYNSYNDHNHHGHYGISANSQFGKEPFVTADHPQFDKFRLFYRDKALHFDQHMTREKFEHQTQRLHNLKRKIKNVKHKLSNEHLTQHQEKQLKERLKELEVYEDRTEWKLKVLKRRLHYFNTGGPQGAPGFKPDSAGNGHHGGGYGNTVNINIYIQIMYWKYIQQMFNYYAITTHTGSTKQRVGKMKVRLEHPVNGCFFSSLPLKPITPALAR</sequence>
<evidence type="ECO:0000256" key="1">
    <source>
        <dbReference type="SAM" id="MobiDB-lite"/>
    </source>
</evidence>
<evidence type="ECO:0000313" key="2">
    <source>
        <dbReference type="EMBL" id="RXJ72804.1"/>
    </source>
</evidence>
<dbReference type="Proteomes" id="UP000290287">
    <property type="component" value="Unassembled WGS sequence"/>
</dbReference>
<evidence type="ECO:0000313" key="3">
    <source>
        <dbReference type="Proteomes" id="UP000290287"/>
    </source>
</evidence>
<dbReference type="AlphaFoldDB" id="A0A4Q0YRR2"/>
<keyword evidence="3" id="KW-1185">Reference proteome</keyword>
<comment type="caution">
    <text evidence="2">The sequence shown here is derived from an EMBL/GenBank/DDBJ whole genome shotgun (WGS) entry which is preliminary data.</text>
</comment>
<name>A0A4Q0YRR2_9GAMM</name>